<sequence>MRYSLFGILLLIYTACSNSAGKDTTKQQPSIQTGIWRAVLQSPGGELPFSLEIEKKTDSTYAAYAINGQEKLALDEAKIEGDSIRIPMELFESELVAKVNDDKLTGRFTRYSPTGNVNMPFSAQQGLTHRFTAATQTPVADLTGKWAVTFRSENNSYPAVGVFEQKGNNITGTFLTTTGDYRYLAGTVQRDSLYLSCFDGTHVYLFKASIGKDKNTLTGGFWSSMASYEAWTANRDSTATLPDANSLAFLKKGFDRLAFTFPNVEDGKPLSLDDERYRGKVVVVQLMGSWCPNCMDETKFLAPWYQKNKDRGVEVIALAYERIPDFAVSAPKLQKMKDRFDVTYEVALAGVNDKQAAAQTLPMLDKVVAFPSTIFIDKEGKVRRVHTGFSGPGTGKYYDAYVEDFNLFIDKLLAEGTM</sequence>
<dbReference type="CDD" id="cd02966">
    <property type="entry name" value="TlpA_like_family"/>
    <property type="match status" value="1"/>
</dbReference>
<accession>A0ABT8QYM2</accession>
<dbReference type="SUPFAM" id="SSF52833">
    <property type="entry name" value="Thioredoxin-like"/>
    <property type="match status" value="1"/>
</dbReference>
<feature type="signal peptide" evidence="1">
    <location>
        <begin position="1"/>
        <end position="19"/>
    </location>
</feature>
<feature type="domain" description="Thioredoxin" evidence="2">
    <location>
        <begin position="250"/>
        <end position="414"/>
    </location>
</feature>
<feature type="chain" id="PRO_5046744655" evidence="1">
    <location>
        <begin position="20"/>
        <end position="418"/>
    </location>
</feature>
<evidence type="ECO:0000313" key="3">
    <source>
        <dbReference type="EMBL" id="MDO1444769.1"/>
    </source>
</evidence>
<comment type="caution">
    <text evidence="3">The sequence shown here is derived from an EMBL/GenBank/DDBJ whole genome shotgun (WGS) entry which is preliminary data.</text>
</comment>
<reference evidence="3" key="1">
    <citation type="submission" date="2023-07" db="EMBL/GenBank/DDBJ databases">
        <title>The genome sequence of Rhodocytophaga aerolata KACC 12507.</title>
        <authorList>
            <person name="Zhang X."/>
        </authorList>
    </citation>
    <scope>NUCLEOTIDE SEQUENCE</scope>
    <source>
        <strain evidence="3">KACC 12507</strain>
    </source>
</reference>
<dbReference type="Gene3D" id="3.40.30.10">
    <property type="entry name" value="Glutaredoxin"/>
    <property type="match status" value="1"/>
</dbReference>
<dbReference type="PANTHER" id="PTHR42852:SF13">
    <property type="entry name" value="PROTEIN DIPZ"/>
    <property type="match status" value="1"/>
</dbReference>
<protein>
    <submittedName>
        <fullName evidence="3">TlpA disulfide reductase family protein</fullName>
    </submittedName>
</protein>
<proteinExistence type="predicted"/>
<dbReference type="RefSeq" id="WP_302035571.1">
    <property type="nucleotide sequence ID" value="NZ_JAUKPO010000001.1"/>
</dbReference>
<dbReference type="Proteomes" id="UP001168528">
    <property type="component" value="Unassembled WGS sequence"/>
</dbReference>
<dbReference type="EMBL" id="JAUKPO010000001">
    <property type="protein sequence ID" value="MDO1444769.1"/>
    <property type="molecule type" value="Genomic_DNA"/>
</dbReference>
<evidence type="ECO:0000313" key="4">
    <source>
        <dbReference type="Proteomes" id="UP001168528"/>
    </source>
</evidence>
<evidence type="ECO:0000256" key="1">
    <source>
        <dbReference type="SAM" id="SignalP"/>
    </source>
</evidence>
<keyword evidence="1" id="KW-0732">Signal</keyword>
<dbReference type="InterPro" id="IPR013766">
    <property type="entry name" value="Thioredoxin_domain"/>
</dbReference>
<name>A0ABT8QYM2_9BACT</name>
<dbReference type="PROSITE" id="PS51352">
    <property type="entry name" value="THIOREDOXIN_2"/>
    <property type="match status" value="1"/>
</dbReference>
<keyword evidence="4" id="KW-1185">Reference proteome</keyword>
<dbReference type="PANTHER" id="PTHR42852">
    <property type="entry name" value="THIOL:DISULFIDE INTERCHANGE PROTEIN DSBE"/>
    <property type="match status" value="1"/>
</dbReference>
<gene>
    <name evidence="3" type="ORF">Q0590_00830</name>
</gene>
<dbReference type="Pfam" id="PF08534">
    <property type="entry name" value="Redoxin"/>
    <property type="match status" value="1"/>
</dbReference>
<dbReference type="InterPro" id="IPR050553">
    <property type="entry name" value="Thioredoxin_ResA/DsbE_sf"/>
</dbReference>
<dbReference type="InterPro" id="IPR013740">
    <property type="entry name" value="Redoxin"/>
</dbReference>
<organism evidence="3 4">
    <name type="scientific">Rhodocytophaga aerolata</name>
    <dbReference type="NCBI Taxonomy" id="455078"/>
    <lineage>
        <taxon>Bacteria</taxon>
        <taxon>Pseudomonadati</taxon>
        <taxon>Bacteroidota</taxon>
        <taxon>Cytophagia</taxon>
        <taxon>Cytophagales</taxon>
        <taxon>Rhodocytophagaceae</taxon>
        <taxon>Rhodocytophaga</taxon>
    </lineage>
</organism>
<dbReference type="InterPro" id="IPR036249">
    <property type="entry name" value="Thioredoxin-like_sf"/>
</dbReference>
<evidence type="ECO:0000259" key="2">
    <source>
        <dbReference type="PROSITE" id="PS51352"/>
    </source>
</evidence>